<dbReference type="InterPro" id="IPR013087">
    <property type="entry name" value="Znf_C2H2_type"/>
</dbReference>
<dbReference type="GO" id="GO:0000785">
    <property type="term" value="C:chromatin"/>
    <property type="evidence" value="ECO:0007669"/>
    <property type="project" value="TreeGrafter"/>
</dbReference>
<accession>A0A319EPT1</accession>
<keyword evidence="6" id="KW-0805">Transcription regulation</keyword>
<evidence type="ECO:0000313" key="13">
    <source>
        <dbReference type="Proteomes" id="UP000248423"/>
    </source>
</evidence>
<dbReference type="SMART" id="SM00355">
    <property type="entry name" value="ZnF_C2H2"/>
    <property type="match status" value="2"/>
</dbReference>
<dbReference type="Proteomes" id="UP000248423">
    <property type="component" value="Unassembled WGS sequence"/>
</dbReference>
<sequence length="713" mass="80467">MPPSRPSHASETKRRSRTCPYCHREFRRLDHLQRHMRLHTHEKPYACGCGEAFTRRDLLRRHQRIAHEDRPVAPTPTIPGLQDQPLHLPGSMPIERFEIHSSLSTNRNTVPDSLDLSYPLDDFTSFIDSMGLTLDPDSLLNLYGVLPERERLSNASQAGNDSTKTPQPGYDEDLESGQRVHCPPTLLPIPLNPLAQTAVYMPLLRITEMQITRIQQALAPFHHLLPLFTVPSRESLTRFLNAWFDGVYVHMPFMHGPSFNPDQHSVELILAMAAPSFKNGNGGTEAVAMNQPQFTGLTTVTSDLDATPPCVTDDIRCLLNLMIYATWQRDPVFVRDACDWQSLLVRLLRESGLIETDIPNSDTLCWQQWLRLELNRRVKLFSFALLNLQSISYNLPPILLSSEVNLRLPCTCDEWRTTDEAHWERVRHDIPQEQPFFQDALGYFLKKNNAPLAITPTPSPAASLILIHGLLHRILLNRQASISSPVPQLEIFEAALHRWTSTWQLAPESSLDPLNPNGPIPFTSTALLGLAYTRLHLDLGPCRSLATRDARKIAEALINSEPLVRSPGLLSALLHATHALSIPVKLGVEFVSRSQGFVWSIQHALCGMEFAVLVSKWLYVVGRLQQEAQPLEEHETRLLNWIRRIVEEGRASLDDDGPASENLDCYQLAYFVVTLWARIMHGNAQWPFVDIIGQSLDLYAGTLSRASRDLDAA</sequence>
<evidence type="ECO:0000256" key="6">
    <source>
        <dbReference type="ARBA" id="ARBA00023015"/>
    </source>
</evidence>
<dbReference type="CDD" id="cd12148">
    <property type="entry name" value="fungal_TF_MHR"/>
    <property type="match status" value="1"/>
</dbReference>
<dbReference type="STRING" id="1448318.A0A319EPT1"/>
<feature type="domain" description="C2H2-type" evidence="11">
    <location>
        <begin position="45"/>
        <end position="71"/>
    </location>
</feature>
<dbReference type="PROSITE" id="PS00028">
    <property type="entry name" value="ZINC_FINGER_C2H2_1"/>
    <property type="match status" value="1"/>
</dbReference>
<feature type="region of interest" description="Disordered" evidence="10">
    <location>
        <begin position="152"/>
        <end position="178"/>
    </location>
</feature>
<dbReference type="GO" id="GO:0006351">
    <property type="term" value="P:DNA-templated transcription"/>
    <property type="evidence" value="ECO:0007669"/>
    <property type="project" value="InterPro"/>
</dbReference>
<evidence type="ECO:0000256" key="5">
    <source>
        <dbReference type="ARBA" id="ARBA00022833"/>
    </source>
</evidence>
<gene>
    <name evidence="12" type="ORF">BO78DRAFT_427293</name>
</gene>
<feature type="domain" description="C2H2-type" evidence="11">
    <location>
        <begin position="17"/>
        <end position="44"/>
    </location>
</feature>
<evidence type="ECO:0000256" key="10">
    <source>
        <dbReference type="SAM" id="MobiDB-lite"/>
    </source>
</evidence>
<evidence type="ECO:0000256" key="3">
    <source>
        <dbReference type="ARBA" id="ARBA00022737"/>
    </source>
</evidence>
<proteinExistence type="predicted"/>
<evidence type="ECO:0000256" key="7">
    <source>
        <dbReference type="ARBA" id="ARBA00023163"/>
    </source>
</evidence>
<evidence type="ECO:0000259" key="11">
    <source>
        <dbReference type="PROSITE" id="PS50157"/>
    </source>
</evidence>
<keyword evidence="4 9" id="KW-0863">Zinc-finger</keyword>
<keyword evidence="5" id="KW-0862">Zinc</keyword>
<dbReference type="EMBL" id="KZ826326">
    <property type="protein sequence ID" value="PYI09615.1"/>
    <property type="molecule type" value="Genomic_DNA"/>
</dbReference>
<dbReference type="InterPro" id="IPR051059">
    <property type="entry name" value="VerF-like"/>
</dbReference>
<evidence type="ECO:0000256" key="1">
    <source>
        <dbReference type="ARBA" id="ARBA00004123"/>
    </source>
</evidence>
<protein>
    <recommendedName>
        <fullName evidence="11">C2H2-type domain-containing protein</fullName>
    </recommendedName>
</protein>
<evidence type="ECO:0000313" key="12">
    <source>
        <dbReference type="EMBL" id="PYI09615.1"/>
    </source>
</evidence>
<evidence type="ECO:0000256" key="4">
    <source>
        <dbReference type="ARBA" id="ARBA00022771"/>
    </source>
</evidence>
<name>A0A319EPT1_ASPSB</name>
<dbReference type="InterPro" id="IPR007219">
    <property type="entry name" value="XnlR_reg_dom"/>
</dbReference>
<dbReference type="PROSITE" id="PS50157">
    <property type="entry name" value="ZINC_FINGER_C2H2_2"/>
    <property type="match status" value="2"/>
</dbReference>
<reference evidence="12 13" key="1">
    <citation type="submission" date="2018-02" db="EMBL/GenBank/DDBJ databases">
        <title>The genomes of Aspergillus section Nigri reveals drivers in fungal speciation.</title>
        <authorList>
            <consortium name="DOE Joint Genome Institute"/>
            <person name="Vesth T.C."/>
            <person name="Nybo J."/>
            <person name="Theobald S."/>
            <person name="Brandl J."/>
            <person name="Frisvad J.C."/>
            <person name="Nielsen K.F."/>
            <person name="Lyhne E.K."/>
            <person name="Kogle M.E."/>
            <person name="Kuo A."/>
            <person name="Riley R."/>
            <person name="Clum A."/>
            <person name="Nolan M."/>
            <person name="Lipzen A."/>
            <person name="Salamov A."/>
            <person name="Henrissat B."/>
            <person name="Wiebenga A."/>
            <person name="De vries R.P."/>
            <person name="Grigoriev I.V."/>
            <person name="Mortensen U.H."/>
            <person name="Andersen M.R."/>
            <person name="Baker S.E."/>
        </authorList>
    </citation>
    <scope>NUCLEOTIDE SEQUENCE [LARGE SCALE GENOMIC DNA]</scope>
    <source>
        <strain evidence="12 13">CBS 121057</strain>
    </source>
</reference>
<dbReference type="GO" id="GO:0000978">
    <property type="term" value="F:RNA polymerase II cis-regulatory region sequence-specific DNA binding"/>
    <property type="evidence" value="ECO:0007669"/>
    <property type="project" value="InterPro"/>
</dbReference>
<dbReference type="Gene3D" id="3.30.160.60">
    <property type="entry name" value="Classic Zinc Finger"/>
    <property type="match status" value="2"/>
</dbReference>
<evidence type="ECO:0000256" key="8">
    <source>
        <dbReference type="ARBA" id="ARBA00023242"/>
    </source>
</evidence>
<dbReference type="AlphaFoldDB" id="A0A319EPT1"/>
<dbReference type="GO" id="GO:0005634">
    <property type="term" value="C:nucleus"/>
    <property type="evidence" value="ECO:0007669"/>
    <property type="project" value="UniProtKB-SubCell"/>
</dbReference>
<keyword evidence="7" id="KW-0804">Transcription</keyword>
<dbReference type="FunFam" id="3.30.160.60:FF:002343">
    <property type="entry name" value="Zinc finger protein 33A"/>
    <property type="match status" value="1"/>
</dbReference>
<dbReference type="GO" id="GO:0000981">
    <property type="term" value="F:DNA-binding transcription factor activity, RNA polymerase II-specific"/>
    <property type="evidence" value="ECO:0007669"/>
    <property type="project" value="InterPro"/>
</dbReference>
<organism evidence="12 13">
    <name type="scientific">Aspergillus sclerotiicarbonarius (strain CBS 121057 / IBT 28362)</name>
    <dbReference type="NCBI Taxonomy" id="1448318"/>
    <lineage>
        <taxon>Eukaryota</taxon>
        <taxon>Fungi</taxon>
        <taxon>Dikarya</taxon>
        <taxon>Ascomycota</taxon>
        <taxon>Pezizomycotina</taxon>
        <taxon>Eurotiomycetes</taxon>
        <taxon>Eurotiomycetidae</taxon>
        <taxon>Eurotiales</taxon>
        <taxon>Aspergillaceae</taxon>
        <taxon>Aspergillus</taxon>
        <taxon>Aspergillus subgen. Circumdati</taxon>
    </lineage>
</organism>
<dbReference type="VEuPathDB" id="FungiDB:BO78DRAFT_427293"/>
<dbReference type="PANTHER" id="PTHR40626">
    <property type="entry name" value="MIP31509P"/>
    <property type="match status" value="1"/>
</dbReference>
<dbReference type="OrthoDB" id="654211at2759"/>
<dbReference type="Pfam" id="PF04082">
    <property type="entry name" value="Fungal_trans"/>
    <property type="match status" value="1"/>
</dbReference>
<evidence type="ECO:0000256" key="9">
    <source>
        <dbReference type="PROSITE-ProRule" id="PRU00042"/>
    </source>
</evidence>
<keyword evidence="13" id="KW-1185">Reference proteome</keyword>
<feature type="compositionally biased region" description="Polar residues" evidence="10">
    <location>
        <begin position="153"/>
        <end position="166"/>
    </location>
</feature>
<dbReference type="InterPro" id="IPR036236">
    <property type="entry name" value="Znf_C2H2_sf"/>
</dbReference>
<keyword evidence="8" id="KW-0539">Nucleus</keyword>
<comment type="subcellular location">
    <subcellularLocation>
        <location evidence="1">Nucleus</location>
    </subcellularLocation>
</comment>
<dbReference type="SUPFAM" id="SSF57667">
    <property type="entry name" value="beta-beta-alpha zinc fingers"/>
    <property type="match status" value="1"/>
</dbReference>
<dbReference type="PANTHER" id="PTHR40626:SF10">
    <property type="entry name" value="C2H2-TYPE DOMAIN-CONTAINING PROTEIN"/>
    <property type="match status" value="1"/>
</dbReference>
<keyword evidence="2" id="KW-0479">Metal-binding</keyword>
<dbReference type="Pfam" id="PF00096">
    <property type="entry name" value="zf-C2H2"/>
    <property type="match status" value="2"/>
</dbReference>
<dbReference type="GO" id="GO:0008270">
    <property type="term" value="F:zinc ion binding"/>
    <property type="evidence" value="ECO:0007669"/>
    <property type="project" value="UniProtKB-KW"/>
</dbReference>
<evidence type="ECO:0000256" key="2">
    <source>
        <dbReference type="ARBA" id="ARBA00022723"/>
    </source>
</evidence>
<keyword evidence="3" id="KW-0677">Repeat</keyword>